<gene>
    <name evidence="3" type="ORF">P691DRAFT_766511</name>
</gene>
<keyword evidence="2" id="KW-0812">Transmembrane</keyword>
<accession>A0A9P5X0T3</accession>
<comment type="caution">
    <text evidence="3">The sequence shown here is derived from an EMBL/GenBank/DDBJ whole genome shotgun (WGS) entry which is preliminary data.</text>
</comment>
<evidence type="ECO:0008006" key="5">
    <source>
        <dbReference type="Google" id="ProtNLM"/>
    </source>
</evidence>
<proteinExistence type="predicted"/>
<name>A0A9P5X0T3_9AGAR</name>
<keyword evidence="4" id="KW-1185">Reference proteome</keyword>
<feature type="transmembrane region" description="Helical" evidence="2">
    <location>
        <begin position="183"/>
        <end position="205"/>
    </location>
</feature>
<dbReference type="OrthoDB" id="3359616at2759"/>
<evidence type="ECO:0000313" key="3">
    <source>
        <dbReference type="EMBL" id="KAF9441267.1"/>
    </source>
</evidence>
<evidence type="ECO:0000256" key="1">
    <source>
        <dbReference type="SAM" id="MobiDB-lite"/>
    </source>
</evidence>
<protein>
    <recommendedName>
        <fullName evidence="5">Transmembrane protein</fullName>
    </recommendedName>
</protein>
<evidence type="ECO:0000256" key="2">
    <source>
        <dbReference type="SAM" id="Phobius"/>
    </source>
</evidence>
<dbReference type="EMBL" id="MU151984">
    <property type="protein sequence ID" value="KAF9441267.1"/>
    <property type="molecule type" value="Genomic_DNA"/>
</dbReference>
<feature type="region of interest" description="Disordered" evidence="1">
    <location>
        <begin position="291"/>
        <end position="313"/>
    </location>
</feature>
<reference evidence="3" key="1">
    <citation type="submission" date="2020-11" db="EMBL/GenBank/DDBJ databases">
        <authorList>
            <consortium name="DOE Joint Genome Institute"/>
            <person name="Ahrendt S."/>
            <person name="Riley R."/>
            <person name="Andreopoulos W."/>
            <person name="Labutti K."/>
            <person name="Pangilinan J."/>
            <person name="Ruiz-Duenas F.J."/>
            <person name="Barrasa J.M."/>
            <person name="Sanchez-Garcia M."/>
            <person name="Camarero S."/>
            <person name="Miyauchi S."/>
            <person name="Serrano A."/>
            <person name="Linde D."/>
            <person name="Babiker R."/>
            <person name="Drula E."/>
            <person name="Ayuso-Fernandez I."/>
            <person name="Pacheco R."/>
            <person name="Padilla G."/>
            <person name="Ferreira P."/>
            <person name="Barriuso J."/>
            <person name="Kellner H."/>
            <person name="Castanera R."/>
            <person name="Alfaro M."/>
            <person name="Ramirez L."/>
            <person name="Pisabarro A.G."/>
            <person name="Kuo A."/>
            <person name="Tritt A."/>
            <person name="Lipzen A."/>
            <person name="He G."/>
            <person name="Yan M."/>
            <person name="Ng V."/>
            <person name="Cullen D."/>
            <person name="Martin F."/>
            <person name="Rosso M.-N."/>
            <person name="Henrissat B."/>
            <person name="Hibbett D."/>
            <person name="Martinez A.T."/>
            <person name="Grigoriev I.V."/>
        </authorList>
    </citation>
    <scope>NUCLEOTIDE SEQUENCE</scope>
    <source>
        <strain evidence="3">MF-IS2</strain>
    </source>
</reference>
<keyword evidence="2" id="KW-1133">Transmembrane helix</keyword>
<organism evidence="3 4">
    <name type="scientific">Macrolepiota fuliginosa MF-IS2</name>
    <dbReference type="NCBI Taxonomy" id="1400762"/>
    <lineage>
        <taxon>Eukaryota</taxon>
        <taxon>Fungi</taxon>
        <taxon>Dikarya</taxon>
        <taxon>Basidiomycota</taxon>
        <taxon>Agaricomycotina</taxon>
        <taxon>Agaricomycetes</taxon>
        <taxon>Agaricomycetidae</taxon>
        <taxon>Agaricales</taxon>
        <taxon>Agaricineae</taxon>
        <taxon>Agaricaceae</taxon>
        <taxon>Macrolepiota</taxon>
    </lineage>
</organism>
<evidence type="ECO:0000313" key="4">
    <source>
        <dbReference type="Proteomes" id="UP000807342"/>
    </source>
</evidence>
<sequence>MASYSNRSFNDFDATYTWQGSWGHGIAWGNPNTSIHGSLSFFKFSESPYANVTFPFPVPGVAFYYWGFQRSKGGRYGICTDCNPAIDPFDIIDAVNLTDGGYNPPRVLYSKRWDTPGIHTVTLWNLPDSRFPQDTSEITLEHFDVEIVNTSSHALSLSTPSSSSVSTNDAQQSTKPSAPVGTIAGSVLGGIFGLIAFALLLWLFLKRRRDGRELDLTAEESGFGEAGPTVRLGANPQSWAEHTDLSSSSVGSSEWYTPTSASQVWVIDPAPEVDPRPLPPSYNQATRISSIGGVLSYPGPGGGASMSKLKGRS</sequence>
<dbReference type="AlphaFoldDB" id="A0A9P5X0T3"/>
<dbReference type="Proteomes" id="UP000807342">
    <property type="component" value="Unassembled WGS sequence"/>
</dbReference>
<keyword evidence="2" id="KW-0472">Membrane</keyword>
<feature type="region of interest" description="Disordered" evidence="1">
    <location>
        <begin position="159"/>
        <end position="178"/>
    </location>
</feature>